<reference evidence="2" key="2">
    <citation type="submission" date="2025-08" db="UniProtKB">
        <authorList>
            <consortium name="Ensembl"/>
        </authorList>
    </citation>
    <scope>IDENTIFICATION</scope>
</reference>
<dbReference type="GO" id="GO:0030018">
    <property type="term" value="C:Z disc"/>
    <property type="evidence" value="ECO:0007669"/>
    <property type="project" value="TreeGrafter"/>
</dbReference>
<name>A0A672Z672_9TELE</name>
<dbReference type="GO" id="GO:0055008">
    <property type="term" value="P:cardiac muscle tissue morphogenesis"/>
    <property type="evidence" value="ECO:0007669"/>
    <property type="project" value="TreeGrafter"/>
</dbReference>
<accession>A0A672Z672</accession>
<dbReference type="GO" id="GO:0030241">
    <property type="term" value="P:skeletal muscle myosin thick filament assembly"/>
    <property type="evidence" value="ECO:0007669"/>
    <property type="project" value="TreeGrafter"/>
</dbReference>
<dbReference type="InParanoid" id="A0A672Z672"/>
<reference evidence="2" key="1">
    <citation type="submission" date="2019-06" db="EMBL/GenBank/DDBJ databases">
        <authorList>
            <consortium name="Wellcome Sanger Institute Data Sharing"/>
        </authorList>
    </citation>
    <scope>NUCLEOTIDE SEQUENCE [LARGE SCALE GENOMIC DNA]</scope>
</reference>
<dbReference type="GO" id="GO:0003009">
    <property type="term" value="P:skeletal muscle contraction"/>
    <property type="evidence" value="ECO:0007669"/>
    <property type="project" value="TreeGrafter"/>
</dbReference>
<proteinExistence type="predicted"/>
<dbReference type="GO" id="GO:0030674">
    <property type="term" value="F:protein-macromolecule adaptor activity"/>
    <property type="evidence" value="ECO:0007669"/>
    <property type="project" value="TreeGrafter"/>
</dbReference>
<dbReference type="Ensembl" id="ENSSORT00005013228.1">
    <property type="protein sequence ID" value="ENSSORP00005012826.1"/>
    <property type="gene ID" value="ENSSORG00005006705.1"/>
</dbReference>
<dbReference type="GO" id="GO:0055003">
    <property type="term" value="P:cardiac myofibril assembly"/>
    <property type="evidence" value="ECO:0007669"/>
    <property type="project" value="TreeGrafter"/>
</dbReference>
<dbReference type="Proteomes" id="UP000472271">
    <property type="component" value="Chromosome 8"/>
</dbReference>
<evidence type="ECO:0000313" key="2">
    <source>
        <dbReference type="Ensembl" id="ENSSORP00005012826.1"/>
    </source>
</evidence>
<dbReference type="GO" id="GO:0030240">
    <property type="term" value="P:skeletal muscle thin filament assembly"/>
    <property type="evidence" value="ECO:0007669"/>
    <property type="project" value="TreeGrafter"/>
</dbReference>
<reference evidence="2" key="3">
    <citation type="submission" date="2025-09" db="UniProtKB">
        <authorList>
            <consortium name="Ensembl"/>
        </authorList>
    </citation>
    <scope>IDENTIFICATION</scope>
</reference>
<dbReference type="GO" id="GO:0048769">
    <property type="term" value="P:sarcomerogenesis"/>
    <property type="evidence" value="ECO:0007669"/>
    <property type="project" value="TreeGrafter"/>
</dbReference>
<dbReference type="Pfam" id="PF09470">
    <property type="entry name" value="Telethonin"/>
    <property type="match status" value="1"/>
</dbReference>
<evidence type="ECO:0000313" key="3">
    <source>
        <dbReference type="Proteomes" id="UP000472271"/>
    </source>
</evidence>
<dbReference type="GO" id="GO:0008307">
    <property type="term" value="F:structural constituent of muscle"/>
    <property type="evidence" value="ECO:0007669"/>
    <property type="project" value="TreeGrafter"/>
</dbReference>
<evidence type="ECO:0000256" key="1">
    <source>
        <dbReference type="SAM" id="MobiDB-lite"/>
    </source>
</evidence>
<dbReference type="FunCoup" id="A0A672Z672">
    <property type="interactions" value="1126"/>
</dbReference>
<dbReference type="Gene3D" id="2.20.160.10">
    <property type="entry name" value="titin domain like"/>
    <property type="match status" value="1"/>
</dbReference>
<organism evidence="2 3">
    <name type="scientific">Sphaeramia orbicularis</name>
    <name type="common">orbiculate cardinalfish</name>
    <dbReference type="NCBI Taxonomy" id="375764"/>
    <lineage>
        <taxon>Eukaryota</taxon>
        <taxon>Metazoa</taxon>
        <taxon>Chordata</taxon>
        <taxon>Craniata</taxon>
        <taxon>Vertebrata</taxon>
        <taxon>Euteleostomi</taxon>
        <taxon>Actinopterygii</taxon>
        <taxon>Neopterygii</taxon>
        <taxon>Teleostei</taxon>
        <taxon>Neoteleostei</taxon>
        <taxon>Acanthomorphata</taxon>
        <taxon>Gobiaria</taxon>
        <taxon>Kurtiformes</taxon>
        <taxon>Apogonoidei</taxon>
        <taxon>Apogonidae</taxon>
        <taxon>Apogoninae</taxon>
        <taxon>Sphaeramia</taxon>
    </lineage>
</organism>
<dbReference type="InterPro" id="IPR023111">
    <property type="entry name" value="Titin-like_dom_sf"/>
</dbReference>
<dbReference type="GO" id="GO:0070080">
    <property type="term" value="F:titin Z domain binding"/>
    <property type="evidence" value="ECO:0007669"/>
    <property type="project" value="TreeGrafter"/>
</dbReference>
<keyword evidence="3" id="KW-1185">Reference proteome</keyword>
<dbReference type="GO" id="GO:0031432">
    <property type="term" value="F:titin binding"/>
    <property type="evidence" value="ECO:0007669"/>
    <property type="project" value="TreeGrafter"/>
</dbReference>
<dbReference type="GO" id="GO:0060048">
    <property type="term" value="P:cardiac muscle contraction"/>
    <property type="evidence" value="ECO:0007669"/>
    <property type="project" value="TreeGrafter"/>
</dbReference>
<gene>
    <name evidence="2" type="primary">tcap</name>
</gene>
<protein>
    <submittedName>
        <fullName evidence="2">Telethonin-like</fullName>
    </submittedName>
</protein>
<dbReference type="PANTHER" id="PTHR15143:SF0">
    <property type="entry name" value="TELETHONIN"/>
    <property type="match status" value="1"/>
</dbReference>
<feature type="region of interest" description="Disordered" evidence="1">
    <location>
        <begin position="1"/>
        <end position="46"/>
    </location>
</feature>
<dbReference type="GO" id="GO:0035995">
    <property type="term" value="P:detection of muscle stretch"/>
    <property type="evidence" value="ECO:0007669"/>
    <property type="project" value="TreeGrafter"/>
</dbReference>
<sequence length="237" mass="27027">MDRLESRHSSTKAQRGSRRLEVQPTEASAVPPLKTSAPQPRDQTRLTKELQRALRGDKTKETKMPFCTVLEKRNGVVVGAELVCSVREENKAQRESYSADWHSISLKTQPEDRQTMTMKDESRRETLSRQWWSRPLVQTCPSGVYRVGTLERGVREHQLLPKRNTLPLPIFTPRELGVRLGRGDPHTEEDLRPVPPPVKRSVVEITRDLPPVKPILMEFAKDPKTLGRSVSQEAQRG</sequence>
<dbReference type="AlphaFoldDB" id="A0A672Z672"/>
<dbReference type="PANTHER" id="PTHR15143">
    <property type="entry name" value="TELETHONIN"/>
    <property type="match status" value="1"/>
</dbReference>
<dbReference type="InterPro" id="IPR015667">
    <property type="entry name" value="Telethonin"/>
</dbReference>